<proteinExistence type="predicted"/>
<reference evidence="1" key="1">
    <citation type="submission" date="2022-02" db="EMBL/GenBank/DDBJ databases">
        <title>Aestuariibaculum sp., a marine bacterium isolated from sediment in Guangxi.</title>
        <authorList>
            <person name="Ying J."/>
        </authorList>
    </citation>
    <scope>NUCLEOTIDE SEQUENCE</scope>
    <source>
        <strain evidence="1">L182</strain>
    </source>
</reference>
<organism evidence="1 2">
    <name type="scientific">Aestuariibaculum lutulentum</name>
    <dbReference type="NCBI Taxonomy" id="2920935"/>
    <lineage>
        <taxon>Bacteria</taxon>
        <taxon>Pseudomonadati</taxon>
        <taxon>Bacteroidota</taxon>
        <taxon>Flavobacteriia</taxon>
        <taxon>Flavobacteriales</taxon>
        <taxon>Flavobacteriaceae</taxon>
    </lineage>
</organism>
<gene>
    <name evidence="1" type="ORF">MKW35_16110</name>
</gene>
<name>A0ABS9RMG6_9FLAO</name>
<dbReference type="EMBL" id="JAKVQD010000024">
    <property type="protein sequence ID" value="MCH4554148.1"/>
    <property type="molecule type" value="Genomic_DNA"/>
</dbReference>
<sequence length="100" mass="10994">ARVALDRLEAVRARLLAAERGLPDAERRLRQRARLERYLARRARQGRGVPIWTTAHNGATRIDPLTGDATPPINAHLLHLHAGIDAVAEPAMHLMLTTGA</sequence>
<keyword evidence="2" id="KW-1185">Reference proteome</keyword>
<dbReference type="Proteomes" id="UP001156141">
    <property type="component" value="Unassembled WGS sequence"/>
</dbReference>
<evidence type="ECO:0000313" key="2">
    <source>
        <dbReference type="Proteomes" id="UP001156141"/>
    </source>
</evidence>
<accession>A0ABS9RMG6</accession>
<feature type="non-terminal residue" evidence="1">
    <location>
        <position position="1"/>
    </location>
</feature>
<evidence type="ECO:0000313" key="1">
    <source>
        <dbReference type="EMBL" id="MCH4554148.1"/>
    </source>
</evidence>
<feature type="non-terminal residue" evidence="1">
    <location>
        <position position="100"/>
    </location>
</feature>
<comment type="caution">
    <text evidence="1">The sequence shown here is derived from an EMBL/GenBank/DDBJ whole genome shotgun (WGS) entry which is preliminary data.</text>
</comment>
<protein>
    <submittedName>
        <fullName evidence="1">Uncharacterized protein</fullName>
    </submittedName>
</protein>